<feature type="region of interest" description="Disordered" evidence="1">
    <location>
        <begin position="55"/>
        <end position="91"/>
    </location>
</feature>
<evidence type="ECO:0000256" key="2">
    <source>
        <dbReference type="SAM" id="Phobius"/>
    </source>
</evidence>
<dbReference type="AlphaFoldDB" id="A0A926HU01"/>
<keyword evidence="2" id="KW-0812">Transmembrane</keyword>
<organism evidence="4 5">
    <name type="scientific">Feifania hominis</name>
    <dbReference type="NCBI Taxonomy" id="2763660"/>
    <lineage>
        <taxon>Bacteria</taxon>
        <taxon>Bacillati</taxon>
        <taxon>Bacillota</taxon>
        <taxon>Clostridia</taxon>
        <taxon>Eubacteriales</taxon>
        <taxon>Feifaniaceae</taxon>
        <taxon>Feifania</taxon>
    </lineage>
</organism>
<keyword evidence="5" id="KW-1185">Reference proteome</keyword>
<gene>
    <name evidence="4" type="ORF">H8695_06740</name>
</gene>
<protein>
    <recommendedName>
        <fullName evidence="3">DUF4015 domain-containing protein</fullName>
    </recommendedName>
</protein>
<evidence type="ECO:0000259" key="3">
    <source>
        <dbReference type="Pfam" id="PF13200"/>
    </source>
</evidence>
<evidence type="ECO:0000256" key="1">
    <source>
        <dbReference type="SAM" id="MobiDB-lite"/>
    </source>
</evidence>
<dbReference type="InterPro" id="IPR025275">
    <property type="entry name" value="DUF4015"/>
</dbReference>
<dbReference type="EMBL" id="JACRSP010000002">
    <property type="protein sequence ID" value="MBC8536389.1"/>
    <property type="molecule type" value="Genomic_DNA"/>
</dbReference>
<keyword evidence="2" id="KW-0472">Membrane</keyword>
<evidence type="ECO:0000313" key="5">
    <source>
        <dbReference type="Proteomes" id="UP000620366"/>
    </source>
</evidence>
<dbReference type="Proteomes" id="UP000620366">
    <property type="component" value="Unassembled WGS sequence"/>
</dbReference>
<reference evidence="4" key="1">
    <citation type="submission" date="2020-08" db="EMBL/GenBank/DDBJ databases">
        <title>Genome public.</title>
        <authorList>
            <person name="Liu C."/>
            <person name="Sun Q."/>
        </authorList>
    </citation>
    <scope>NUCLEOTIDE SEQUENCE</scope>
    <source>
        <strain evidence="4">BX7</strain>
    </source>
</reference>
<feature type="domain" description="DUF4015" evidence="3">
    <location>
        <begin position="100"/>
        <end position="272"/>
    </location>
</feature>
<accession>A0A926HU01</accession>
<evidence type="ECO:0000313" key="4">
    <source>
        <dbReference type="EMBL" id="MBC8536389.1"/>
    </source>
</evidence>
<feature type="transmembrane region" description="Helical" evidence="2">
    <location>
        <begin position="16"/>
        <end position="35"/>
    </location>
</feature>
<proteinExistence type="predicted"/>
<keyword evidence="2" id="KW-1133">Transmembrane helix</keyword>
<dbReference type="RefSeq" id="WP_249300185.1">
    <property type="nucleotide sequence ID" value="NZ_JACRSP010000002.1"/>
</dbReference>
<comment type="caution">
    <text evidence="4">The sequence shown here is derived from an EMBL/GenBank/DDBJ whole genome shotgun (WGS) entry which is preliminary data.</text>
</comment>
<sequence>MKYNPRYRGRKNRHPVLIVVVLLLAALVGFFYFSYQNNEDFRQSIQNLFSALRGDAKPVEPADPDPTPGPEPGSDNPQPVTPPDDPQPTANTVYRIGAVSSASLYSAEIFEKELNALKEQGYTAVLLNVKPVSGKVVYASTAAAALADSTADLTALLSLCEQYDMTPIAQMSCFEDNSAYRKIPDAAVRTKNKVYWLDGNNRRWISPYSEQSLGYLADIAEELAALGLRDVLLTSVTFPTYGKTGLIGYTDVGNTDRTAAILTFLDGFESRLGESFDSILFAVPSRALTDSAYAQNAGLLFPEERFPQSHSTFDAALSEDTVYYALKQ</sequence>
<dbReference type="Pfam" id="PF13200">
    <property type="entry name" value="DUF4015"/>
    <property type="match status" value="1"/>
</dbReference>
<name>A0A926HU01_9FIRM</name>